<dbReference type="InterPro" id="IPR008927">
    <property type="entry name" value="6-PGluconate_DH-like_C_sf"/>
</dbReference>
<comment type="catalytic activity">
    <reaction evidence="9 10">
        <text>(R)-pantoate + NADP(+) = 2-dehydropantoate + NADPH + H(+)</text>
        <dbReference type="Rhea" id="RHEA:16233"/>
        <dbReference type="ChEBI" id="CHEBI:11561"/>
        <dbReference type="ChEBI" id="CHEBI:15378"/>
        <dbReference type="ChEBI" id="CHEBI:15980"/>
        <dbReference type="ChEBI" id="CHEBI:57783"/>
        <dbReference type="ChEBI" id="CHEBI:58349"/>
        <dbReference type="EC" id="1.1.1.169"/>
    </reaction>
</comment>
<evidence type="ECO:0000256" key="9">
    <source>
        <dbReference type="ARBA" id="ARBA00048793"/>
    </source>
</evidence>
<evidence type="ECO:0000256" key="6">
    <source>
        <dbReference type="ARBA" id="ARBA00022857"/>
    </source>
</evidence>
<keyword evidence="5 10" id="KW-0566">Pantothenate biosynthesis</keyword>
<dbReference type="PANTHER" id="PTHR21708:SF26">
    <property type="entry name" value="2-DEHYDROPANTOATE 2-REDUCTASE"/>
    <property type="match status" value="1"/>
</dbReference>
<comment type="similarity">
    <text evidence="2 10">Belongs to the ketopantoate reductase family.</text>
</comment>
<evidence type="ECO:0000256" key="4">
    <source>
        <dbReference type="ARBA" id="ARBA00019465"/>
    </source>
</evidence>
<proteinExistence type="inferred from homology"/>
<dbReference type="SUPFAM" id="SSF51735">
    <property type="entry name" value="NAD(P)-binding Rossmann-fold domains"/>
    <property type="match status" value="1"/>
</dbReference>
<reference evidence="13 14" key="1">
    <citation type="submission" date="2016-03" db="EMBL/GenBank/DDBJ databases">
        <authorList>
            <person name="Ploux O."/>
        </authorList>
    </citation>
    <scope>NUCLEOTIDE SEQUENCE [LARGE SCALE GENOMIC DNA]</scope>
    <source>
        <strain evidence="13 14">R-45370</strain>
    </source>
</reference>
<dbReference type="EC" id="1.1.1.169" evidence="3 10"/>
<evidence type="ECO:0000256" key="3">
    <source>
        <dbReference type="ARBA" id="ARBA00013014"/>
    </source>
</evidence>
<comment type="function">
    <text evidence="10">Catalyzes the NADPH-dependent reduction of ketopantoate into pantoic acid.</text>
</comment>
<comment type="pathway">
    <text evidence="1 10">Cofactor biosynthesis; (R)-pantothenate biosynthesis; (R)-pantoate from 3-methyl-2-oxobutanoate: step 2/2.</text>
</comment>
<dbReference type="InterPro" id="IPR003710">
    <property type="entry name" value="ApbA"/>
</dbReference>
<dbReference type="InterPro" id="IPR051402">
    <property type="entry name" value="KPR-Related"/>
</dbReference>
<evidence type="ECO:0000256" key="8">
    <source>
        <dbReference type="ARBA" id="ARBA00032024"/>
    </source>
</evidence>
<dbReference type="InterPro" id="IPR036291">
    <property type="entry name" value="NAD(P)-bd_dom_sf"/>
</dbReference>
<accession>A0A177NHB2</accession>
<evidence type="ECO:0000256" key="7">
    <source>
        <dbReference type="ARBA" id="ARBA00023002"/>
    </source>
</evidence>
<dbReference type="Pfam" id="PF08546">
    <property type="entry name" value="ApbA_C"/>
    <property type="match status" value="1"/>
</dbReference>
<dbReference type="PANTHER" id="PTHR21708">
    <property type="entry name" value="PROBABLE 2-DEHYDROPANTOATE 2-REDUCTASE"/>
    <property type="match status" value="1"/>
</dbReference>
<dbReference type="Gene3D" id="3.40.50.720">
    <property type="entry name" value="NAD(P)-binding Rossmann-like Domain"/>
    <property type="match status" value="1"/>
</dbReference>
<gene>
    <name evidence="13" type="ORF">A1359_06275</name>
</gene>
<name>A0A177NHB2_9GAMM</name>
<feature type="domain" description="Ketopantoate reductase C-terminal" evidence="12">
    <location>
        <begin position="180"/>
        <end position="301"/>
    </location>
</feature>
<dbReference type="AlphaFoldDB" id="A0A177NHB2"/>
<dbReference type="GO" id="GO:0015940">
    <property type="term" value="P:pantothenate biosynthetic process"/>
    <property type="evidence" value="ECO:0007669"/>
    <property type="project" value="UniProtKB-UniPathway"/>
</dbReference>
<dbReference type="InterPro" id="IPR013332">
    <property type="entry name" value="KPR_N"/>
</dbReference>
<dbReference type="InterPro" id="IPR013752">
    <property type="entry name" value="KPA_reductase"/>
</dbReference>
<dbReference type="UniPathway" id="UPA00028">
    <property type="reaction ID" value="UER00004"/>
</dbReference>
<sequence length="315" mass="34599">MSDKILIVGAGAIGGFYGSLLAKAGAEVSVVCRSDYQIVKQLGFQIDSFSLGQWQFQPHQVLRHAGDYQDQADYLILCSKVTAQIDRVAMIRDAVRKNTVIVFIQNGVEIEAELQAAFPDNVLISGLAFICCNRLAAGKITHLAYGKLTLGDVPSGVSAQTLHLQQLFLQANIECEVSKDIIASRWQKCVWNAPFNPLSVLSGGLPTLAILQNQIGLVRRIMQEVCDIAAGCGHTLPDDIIETNIQNTFAMPPYKTSMLLDFERQHAMETEAILGNAVRAADRENIDCPTLRTVYALMQLRELQLHAESLEKIAT</sequence>
<dbReference type="InterPro" id="IPR013328">
    <property type="entry name" value="6PGD_dom2"/>
</dbReference>
<evidence type="ECO:0000259" key="12">
    <source>
        <dbReference type="Pfam" id="PF08546"/>
    </source>
</evidence>
<keyword evidence="6 10" id="KW-0521">NADP</keyword>
<evidence type="ECO:0000313" key="14">
    <source>
        <dbReference type="Proteomes" id="UP000078476"/>
    </source>
</evidence>
<comment type="caution">
    <text evidence="13">The sequence shown here is derived from an EMBL/GenBank/DDBJ whole genome shotgun (WGS) entry which is preliminary data.</text>
</comment>
<evidence type="ECO:0000256" key="5">
    <source>
        <dbReference type="ARBA" id="ARBA00022655"/>
    </source>
</evidence>
<dbReference type="STRING" id="980561.A1359_06275"/>
<dbReference type="FunFam" id="1.10.1040.10:FF:000017">
    <property type="entry name" value="2-dehydropantoate 2-reductase"/>
    <property type="match status" value="1"/>
</dbReference>
<dbReference type="Gene3D" id="1.10.1040.10">
    <property type="entry name" value="N-(1-d-carboxylethyl)-l-norvaline Dehydrogenase, domain 2"/>
    <property type="match status" value="1"/>
</dbReference>
<dbReference type="OrthoDB" id="6530772at2"/>
<dbReference type="SUPFAM" id="SSF48179">
    <property type="entry name" value="6-phosphogluconate dehydrogenase C-terminal domain-like"/>
    <property type="match status" value="1"/>
</dbReference>
<dbReference type="EMBL" id="LUUI01000089">
    <property type="protein sequence ID" value="OAI17271.1"/>
    <property type="molecule type" value="Genomic_DNA"/>
</dbReference>
<protein>
    <recommendedName>
        <fullName evidence="4 10">2-dehydropantoate 2-reductase</fullName>
        <ecNumber evidence="3 10">1.1.1.169</ecNumber>
    </recommendedName>
    <alternativeName>
        <fullName evidence="8 10">Ketopantoate reductase</fullName>
    </alternativeName>
</protein>
<dbReference type="GO" id="GO:0005737">
    <property type="term" value="C:cytoplasm"/>
    <property type="evidence" value="ECO:0007669"/>
    <property type="project" value="TreeGrafter"/>
</dbReference>
<evidence type="ECO:0000256" key="2">
    <source>
        <dbReference type="ARBA" id="ARBA00007870"/>
    </source>
</evidence>
<dbReference type="NCBIfam" id="TIGR00745">
    <property type="entry name" value="apbA_panE"/>
    <property type="match status" value="1"/>
</dbReference>
<evidence type="ECO:0000256" key="1">
    <source>
        <dbReference type="ARBA" id="ARBA00004994"/>
    </source>
</evidence>
<evidence type="ECO:0000256" key="10">
    <source>
        <dbReference type="RuleBase" id="RU362068"/>
    </source>
</evidence>
<feature type="domain" description="Ketopantoate reductase N-terminal" evidence="11">
    <location>
        <begin position="5"/>
        <end position="154"/>
    </location>
</feature>
<dbReference type="GO" id="GO:0008677">
    <property type="term" value="F:2-dehydropantoate 2-reductase activity"/>
    <property type="evidence" value="ECO:0007669"/>
    <property type="project" value="UniProtKB-EC"/>
</dbReference>
<organism evidence="13 14">
    <name type="scientific">Methylomonas lenta</name>
    <dbReference type="NCBI Taxonomy" id="980561"/>
    <lineage>
        <taxon>Bacteria</taxon>
        <taxon>Pseudomonadati</taxon>
        <taxon>Pseudomonadota</taxon>
        <taxon>Gammaproteobacteria</taxon>
        <taxon>Methylococcales</taxon>
        <taxon>Methylococcaceae</taxon>
        <taxon>Methylomonas</taxon>
    </lineage>
</organism>
<dbReference type="Pfam" id="PF02558">
    <property type="entry name" value="ApbA"/>
    <property type="match status" value="1"/>
</dbReference>
<evidence type="ECO:0000259" key="11">
    <source>
        <dbReference type="Pfam" id="PF02558"/>
    </source>
</evidence>
<keyword evidence="7 10" id="KW-0560">Oxidoreductase</keyword>
<keyword evidence="14" id="KW-1185">Reference proteome</keyword>
<dbReference type="RefSeq" id="WP_066980113.1">
    <property type="nucleotide sequence ID" value="NZ_LUUI01000089.1"/>
</dbReference>
<evidence type="ECO:0000313" key="13">
    <source>
        <dbReference type="EMBL" id="OAI17271.1"/>
    </source>
</evidence>
<dbReference type="Proteomes" id="UP000078476">
    <property type="component" value="Unassembled WGS sequence"/>
</dbReference>